<comment type="caution">
    <text evidence="1">The sequence shown here is derived from an EMBL/GenBank/DDBJ whole genome shotgun (WGS) entry which is preliminary data.</text>
</comment>
<gene>
    <name evidence="1" type="ORF">RUMCAL_03424</name>
</gene>
<protein>
    <submittedName>
        <fullName evidence="1">Uncharacterized protein</fullName>
    </submittedName>
</protein>
<dbReference type="STRING" id="411473.RUMCAL_03424"/>
<reference evidence="1 2" key="1">
    <citation type="submission" date="2013-07" db="EMBL/GenBank/DDBJ databases">
        <authorList>
            <person name="Weinstock G."/>
            <person name="Sodergren E."/>
            <person name="Wylie T."/>
            <person name="Fulton L."/>
            <person name="Fulton R."/>
            <person name="Fronick C."/>
            <person name="O'Laughlin M."/>
            <person name="Godfrey J."/>
            <person name="Miner T."/>
            <person name="Herter B."/>
            <person name="Appelbaum E."/>
            <person name="Cordes M."/>
            <person name="Lek S."/>
            <person name="Wollam A."/>
            <person name="Pepin K.H."/>
            <person name="Palsikar V.B."/>
            <person name="Mitreva M."/>
            <person name="Wilson R.K."/>
        </authorList>
    </citation>
    <scope>NUCLEOTIDE SEQUENCE [LARGE SCALE GENOMIC DNA]</scope>
    <source>
        <strain evidence="1 2">ATCC 27760</strain>
    </source>
</reference>
<dbReference type="PATRIC" id="fig|411473.3.peg.2876"/>
<proteinExistence type="predicted"/>
<organism evidence="1 2">
    <name type="scientific">Ruminococcus callidus ATCC 27760</name>
    <dbReference type="NCBI Taxonomy" id="411473"/>
    <lineage>
        <taxon>Bacteria</taxon>
        <taxon>Bacillati</taxon>
        <taxon>Bacillota</taxon>
        <taxon>Clostridia</taxon>
        <taxon>Eubacteriales</taxon>
        <taxon>Oscillospiraceae</taxon>
        <taxon>Ruminococcus</taxon>
    </lineage>
</organism>
<keyword evidence="2" id="KW-1185">Reference proteome</keyword>
<dbReference type="Proteomes" id="UP000016662">
    <property type="component" value="Unassembled WGS sequence"/>
</dbReference>
<sequence>MKEIKIYNTLKVVAASNETEFLVDAMSYADEIAEAVAEYDDGDLAKYADARNGDSYYKKLKRIHVSVEIYNHELYGVANCTVADDWNETDTEQLKSYLTGQWADGFGEGLEQQDVAAFTELESYEEYDEENDEFYESECEVSYYVTVSFWQDKNYRILTEKELKG</sequence>
<accession>U2K4L9</accession>
<evidence type="ECO:0000313" key="2">
    <source>
        <dbReference type="Proteomes" id="UP000016662"/>
    </source>
</evidence>
<dbReference type="AlphaFoldDB" id="U2K4L9"/>
<dbReference type="OrthoDB" id="2166284at2"/>
<dbReference type="HOGENOM" id="CLU_1609589_0_0_9"/>
<dbReference type="EMBL" id="AWVF01000456">
    <property type="protein sequence ID" value="ERJ87040.1"/>
    <property type="molecule type" value="Genomic_DNA"/>
</dbReference>
<evidence type="ECO:0000313" key="1">
    <source>
        <dbReference type="EMBL" id="ERJ87040.1"/>
    </source>
</evidence>
<name>U2K4L9_9FIRM</name>
<dbReference type="RefSeq" id="WP_021681734.1">
    <property type="nucleotide sequence ID" value="NZ_KI260365.1"/>
</dbReference>